<comment type="caution">
    <text evidence="1">The sequence shown here is derived from an EMBL/GenBank/DDBJ whole genome shotgun (WGS) entry which is preliminary data.</text>
</comment>
<dbReference type="RefSeq" id="WP_008871556.1">
    <property type="nucleotide sequence ID" value="NZ_ACJN02000004.1"/>
</dbReference>
<reference evidence="1" key="1">
    <citation type="submission" date="2010-05" db="EMBL/GenBank/DDBJ databases">
        <title>The draft genome of Desulfonatronospira thiodismutans ASO3-1.</title>
        <authorList>
            <consortium name="US DOE Joint Genome Institute (JGI-PGF)"/>
            <person name="Lucas S."/>
            <person name="Copeland A."/>
            <person name="Lapidus A."/>
            <person name="Cheng J.-F."/>
            <person name="Bruce D."/>
            <person name="Goodwin L."/>
            <person name="Pitluck S."/>
            <person name="Chertkov O."/>
            <person name="Brettin T."/>
            <person name="Detter J.C."/>
            <person name="Han C."/>
            <person name="Land M.L."/>
            <person name="Hauser L."/>
            <person name="Kyrpides N."/>
            <person name="Mikhailova N."/>
            <person name="Muyzer G."/>
            <person name="Woyke T."/>
        </authorList>
    </citation>
    <scope>NUCLEOTIDE SEQUENCE [LARGE SCALE GENOMIC DNA]</scope>
    <source>
        <strain evidence="1">ASO3-1</strain>
    </source>
</reference>
<proteinExistence type="predicted"/>
<organism evidence="1 2">
    <name type="scientific">Desulfonatronospira thiodismutans ASO3-1</name>
    <dbReference type="NCBI Taxonomy" id="555779"/>
    <lineage>
        <taxon>Bacteria</taxon>
        <taxon>Pseudomonadati</taxon>
        <taxon>Thermodesulfobacteriota</taxon>
        <taxon>Desulfovibrionia</taxon>
        <taxon>Desulfovibrionales</taxon>
        <taxon>Desulfonatronovibrionaceae</taxon>
        <taxon>Desulfonatronospira</taxon>
    </lineage>
</organism>
<dbReference type="eggNOG" id="ENOG5032YDN">
    <property type="taxonomic scope" value="Bacteria"/>
</dbReference>
<dbReference type="InterPro" id="IPR025427">
    <property type="entry name" value="DUF4160"/>
</dbReference>
<gene>
    <name evidence="1" type="ORF">Dthio_PD0170</name>
</gene>
<dbReference type="OrthoDB" id="122670at2"/>
<evidence type="ECO:0008006" key="3">
    <source>
        <dbReference type="Google" id="ProtNLM"/>
    </source>
</evidence>
<protein>
    <recommendedName>
        <fullName evidence="3">Transcriptional regulator</fullName>
    </recommendedName>
</protein>
<dbReference type="Proteomes" id="UP000005496">
    <property type="component" value="Unassembled WGS sequence"/>
</dbReference>
<evidence type="ECO:0000313" key="2">
    <source>
        <dbReference type="Proteomes" id="UP000005496"/>
    </source>
</evidence>
<evidence type="ECO:0000313" key="1">
    <source>
        <dbReference type="EMBL" id="EFI32862.1"/>
    </source>
</evidence>
<dbReference type="Pfam" id="PF13711">
    <property type="entry name" value="DUF4160"/>
    <property type="match status" value="1"/>
</dbReference>
<dbReference type="EMBL" id="ACJN02000004">
    <property type="protein sequence ID" value="EFI32862.1"/>
    <property type="molecule type" value="Genomic_DNA"/>
</dbReference>
<accession>D6SU82</accession>
<name>D6SU82_9BACT</name>
<dbReference type="AlphaFoldDB" id="D6SU82"/>
<sequence>MPEITRFLGIIISMYFDDHEPPHFHVRYNEYRAAVSIQELNVIAGYLPAKVRGLVQEWAEIYQQELLNMWITKDFHKINPLV</sequence>
<keyword evidence="2" id="KW-1185">Reference proteome</keyword>